<dbReference type="Pfam" id="PF26215">
    <property type="entry name" value="HTH_animal"/>
    <property type="match status" value="1"/>
</dbReference>
<accession>A0A284S7E4</accession>
<organism evidence="3 4">
    <name type="scientific">Armillaria ostoyae</name>
    <name type="common">Armillaria root rot fungus</name>
    <dbReference type="NCBI Taxonomy" id="47428"/>
    <lineage>
        <taxon>Eukaryota</taxon>
        <taxon>Fungi</taxon>
        <taxon>Dikarya</taxon>
        <taxon>Basidiomycota</taxon>
        <taxon>Agaricomycotina</taxon>
        <taxon>Agaricomycetes</taxon>
        <taxon>Agaricomycetidae</taxon>
        <taxon>Agaricales</taxon>
        <taxon>Marasmiineae</taxon>
        <taxon>Physalacriaceae</taxon>
        <taxon>Armillaria</taxon>
    </lineage>
</organism>
<keyword evidence="4" id="KW-1185">Reference proteome</keyword>
<evidence type="ECO:0000313" key="4">
    <source>
        <dbReference type="Proteomes" id="UP000219338"/>
    </source>
</evidence>
<dbReference type="AlphaFoldDB" id="A0A284S7E4"/>
<dbReference type="OrthoDB" id="5590007at2759"/>
<proteinExistence type="predicted"/>
<dbReference type="InterPro" id="IPR058912">
    <property type="entry name" value="HTH_animal"/>
</dbReference>
<dbReference type="Proteomes" id="UP000219338">
    <property type="component" value="Unassembled WGS sequence"/>
</dbReference>
<protein>
    <recommendedName>
        <fullName evidence="1">Helix-turn-helix domain-containing protein</fullName>
    </recommendedName>
</protein>
<feature type="domain" description="Helix-turn-helix" evidence="1">
    <location>
        <begin position="490"/>
        <end position="547"/>
    </location>
</feature>
<name>A0A284S7E4_ARMOS</name>
<reference evidence="4" key="1">
    <citation type="journal article" date="2017" name="Nat. Ecol. Evol.">
        <title>Genome expansion and lineage-specific genetic innovations in the forest pathogenic fungi Armillaria.</title>
        <authorList>
            <person name="Sipos G."/>
            <person name="Prasanna A.N."/>
            <person name="Walter M.C."/>
            <person name="O'Connor E."/>
            <person name="Balint B."/>
            <person name="Krizsan K."/>
            <person name="Kiss B."/>
            <person name="Hess J."/>
            <person name="Varga T."/>
            <person name="Slot J."/>
            <person name="Riley R."/>
            <person name="Boka B."/>
            <person name="Rigling D."/>
            <person name="Barry K."/>
            <person name="Lee J."/>
            <person name="Mihaltcheva S."/>
            <person name="LaButti K."/>
            <person name="Lipzen A."/>
            <person name="Waldron R."/>
            <person name="Moloney N.M."/>
            <person name="Sperisen C."/>
            <person name="Kredics L."/>
            <person name="Vagvoelgyi C."/>
            <person name="Patrignani A."/>
            <person name="Fitzpatrick D."/>
            <person name="Nagy I."/>
            <person name="Doyle S."/>
            <person name="Anderson J.B."/>
            <person name="Grigoriev I.V."/>
            <person name="Gueldener U."/>
            <person name="Muensterkoetter M."/>
            <person name="Nagy L.G."/>
        </authorList>
    </citation>
    <scope>NUCLEOTIDE SEQUENCE [LARGE SCALE GENOMIC DNA]</scope>
    <source>
        <strain evidence="4">C18/9</strain>
    </source>
</reference>
<evidence type="ECO:0000259" key="1">
    <source>
        <dbReference type="Pfam" id="PF26215"/>
    </source>
</evidence>
<dbReference type="OMA" id="REWYINE"/>
<dbReference type="EMBL" id="FUEG01000039">
    <property type="protein sequence ID" value="SJL16934.1"/>
    <property type="molecule type" value="Genomic_DNA"/>
</dbReference>
<gene>
    <name evidence="2" type="ORF">ARMOST_20466</name>
    <name evidence="3" type="ORF">ARMOST_20470</name>
</gene>
<evidence type="ECO:0000313" key="2">
    <source>
        <dbReference type="EMBL" id="SJL16934.1"/>
    </source>
</evidence>
<dbReference type="PANTHER" id="PTHR21301:SF10">
    <property type="entry name" value="REVERSE TRANSCRIPTASE DOMAIN-CONTAINING PROTEIN"/>
    <property type="match status" value="1"/>
</dbReference>
<dbReference type="PANTHER" id="PTHR21301">
    <property type="entry name" value="REVERSE TRANSCRIPTASE"/>
    <property type="match status" value="1"/>
</dbReference>
<sequence length="642" mass="74008">MSCLYYDTRITNSSFHNLSDVTLTYEQMKILALNYKFVPKPFKTTVASALESFDDFARRLRLSEAAKRRRYIAISRGLNPDLEKGQPAYIPKFHIPALEAEAEPLILHVEHALSRARDMIGGQLLDRQSLHIKPNVNHRELNKLLDILRDNNLVALPADKNLGLCVVTAAWYHDQAWKLLLNPSYQEEEPDHETLCEALGIIIDKSRDLLTRQQHKWLREPVHARRFKVPVLKVLPKIHKQPAAGRPIVPTFDTLLANASAWVDFHIRPFLSRFDWILPDSKTFCRKLLDVRLQPGEEIWLVSGDVVSMYPNIPIEDGILQIATMLGAPSMAFSTLEEAVNLDINNKDELIILLLRLVLQFNYTSFGGRTFHQVIGTAMGTALAPTYANLFLAGYEVTALAEFEHCLRFYGRFIDDTFAIIVGSLDQVLKFQERFGNLHPNMKMEWSQSQLHLAFLDVHVSVEDVPGTVAWSTRREIVTRVFQKSLNAYLYIPWKSCHSVQSKKAWVKGELIRYVRISSREEDFKKMQVLFIQRLRDRGYPGKWLRTVFSEVSYVIERRNALKSHSPSPPWECDSRLYVLKLTHNPVWDSIDLSPIWKTLRDAWLECGLGRHSDRFLASFKKPESLGDIFNKMNKKTLIAYK</sequence>
<reference evidence="3" key="2">
    <citation type="submission" date="2017-01" db="EMBL/GenBank/DDBJ databases">
        <authorList>
            <person name="Mah S.A."/>
            <person name="Swanson W.J."/>
            <person name="Moy G.W."/>
            <person name="Vacquier V.D."/>
        </authorList>
    </citation>
    <scope>NUCLEOTIDE SEQUENCE [LARGE SCALE GENOMIC DNA]</scope>
    <source>
        <strain evidence="3">C18/9</strain>
    </source>
</reference>
<evidence type="ECO:0000313" key="3">
    <source>
        <dbReference type="EMBL" id="SJL16937.1"/>
    </source>
</evidence>
<dbReference type="EMBL" id="FUEG01000039">
    <property type="protein sequence ID" value="SJL16937.1"/>
    <property type="molecule type" value="Genomic_DNA"/>
</dbReference>